<accession>A0A856MM98</accession>
<dbReference type="InterPro" id="IPR036397">
    <property type="entry name" value="RNaseH_sf"/>
</dbReference>
<feature type="domain" description="Tc1-like transposase DDE" evidence="1">
    <location>
        <begin position="17"/>
        <end position="157"/>
    </location>
</feature>
<proteinExistence type="predicted"/>
<dbReference type="InterPro" id="IPR047655">
    <property type="entry name" value="Transpos_IS630-like"/>
</dbReference>
<gene>
    <name evidence="2" type="ORF">DP114_27980</name>
</gene>
<dbReference type="NCBIfam" id="NF033545">
    <property type="entry name" value="transpos_IS630"/>
    <property type="match status" value="1"/>
</dbReference>
<dbReference type="Proteomes" id="UP000503129">
    <property type="component" value="Chromosome"/>
</dbReference>
<sequence length="185" mass="20518">MRFEYRDWVLGVDPHNLVFVDQSGINLGMTRLNGRAICGERLYDSCSKNRGQNISLIGGLSLDGLIATMSISGSVNTDVFLTYVQEILAPQLWVGAVVVMDNLSVHHAQVIQDVIESVGAKVVFLPPYSPDLSPIELCWSKLKQCLRTAKARTHQALNQIYPLIVTKQISSDDAWGWFAHCGLFI</sequence>
<dbReference type="Pfam" id="PF13358">
    <property type="entry name" value="DDE_3"/>
    <property type="match status" value="1"/>
</dbReference>
<dbReference type="GO" id="GO:0003676">
    <property type="term" value="F:nucleic acid binding"/>
    <property type="evidence" value="ECO:0007669"/>
    <property type="project" value="InterPro"/>
</dbReference>
<dbReference type="InterPro" id="IPR038717">
    <property type="entry name" value="Tc1-like_DDE_dom"/>
</dbReference>
<evidence type="ECO:0000313" key="2">
    <source>
        <dbReference type="EMBL" id="QDL11220.1"/>
    </source>
</evidence>
<name>A0A856MM98_9CYAN</name>
<evidence type="ECO:0000259" key="1">
    <source>
        <dbReference type="Pfam" id="PF13358"/>
    </source>
</evidence>
<reference evidence="2 3" key="1">
    <citation type="submission" date="2018-06" db="EMBL/GenBank/DDBJ databases">
        <title>Comparative genomics of Brasilonema spp. strains.</title>
        <authorList>
            <person name="Alvarenga D.O."/>
            <person name="Fiore M.F."/>
            <person name="Varani A.M."/>
        </authorList>
    </citation>
    <scope>NUCLEOTIDE SEQUENCE [LARGE SCALE GENOMIC DNA]</scope>
    <source>
        <strain evidence="2 3">CENA114</strain>
    </source>
</reference>
<evidence type="ECO:0000313" key="3">
    <source>
        <dbReference type="Proteomes" id="UP000503129"/>
    </source>
</evidence>
<dbReference type="KEGG" id="bsen:DP114_27980"/>
<dbReference type="PANTHER" id="PTHR46564:SF1">
    <property type="entry name" value="TRANSPOSASE"/>
    <property type="match status" value="1"/>
</dbReference>
<dbReference type="Gene3D" id="3.30.420.10">
    <property type="entry name" value="Ribonuclease H-like superfamily/Ribonuclease H"/>
    <property type="match status" value="1"/>
</dbReference>
<dbReference type="PANTHER" id="PTHR46564">
    <property type="entry name" value="TRANSPOSASE"/>
    <property type="match status" value="1"/>
</dbReference>
<dbReference type="EMBL" id="CP030118">
    <property type="protein sequence ID" value="QDL11220.1"/>
    <property type="molecule type" value="Genomic_DNA"/>
</dbReference>
<protein>
    <submittedName>
        <fullName evidence="2">IS630 family transposase</fullName>
    </submittedName>
</protein>
<organism evidence="2 3">
    <name type="scientific">Brasilonema sennae CENA114</name>
    <dbReference type="NCBI Taxonomy" id="415709"/>
    <lineage>
        <taxon>Bacteria</taxon>
        <taxon>Bacillati</taxon>
        <taxon>Cyanobacteriota</taxon>
        <taxon>Cyanophyceae</taxon>
        <taxon>Nostocales</taxon>
        <taxon>Scytonemataceae</taxon>
        <taxon>Brasilonema</taxon>
        <taxon>Bromeliae group (in: Brasilonema)</taxon>
    </lineage>
</organism>
<keyword evidence="3" id="KW-1185">Reference proteome</keyword>
<dbReference type="AlphaFoldDB" id="A0A856MM98"/>